<feature type="compositionally biased region" description="Acidic residues" evidence="1">
    <location>
        <begin position="50"/>
        <end position="60"/>
    </location>
</feature>
<accession>A0A6P6RRJ2</accession>
<evidence type="ECO:0000313" key="3">
    <source>
        <dbReference type="RefSeq" id="XP_026190416.1"/>
    </source>
</evidence>
<organism evidence="2 3">
    <name type="scientific">Cyclospora cayetanensis</name>
    <dbReference type="NCBI Taxonomy" id="88456"/>
    <lineage>
        <taxon>Eukaryota</taxon>
        <taxon>Sar</taxon>
        <taxon>Alveolata</taxon>
        <taxon>Apicomplexa</taxon>
        <taxon>Conoidasida</taxon>
        <taxon>Coccidia</taxon>
        <taxon>Eucoccidiorida</taxon>
        <taxon>Eimeriorina</taxon>
        <taxon>Eimeriidae</taxon>
        <taxon>Cyclospora</taxon>
    </lineage>
</organism>
<proteinExistence type="predicted"/>
<dbReference type="GeneID" id="34622875"/>
<gene>
    <name evidence="3" type="primary">LOC34622875</name>
</gene>
<protein>
    <submittedName>
        <fullName evidence="3">Uncharacterized protein LOC34622875</fullName>
    </submittedName>
</protein>
<evidence type="ECO:0000313" key="2">
    <source>
        <dbReference type="Proteomes" id="UP000515125"/>
    </source>
</evidence>
<sequence>MPSRGAPGGPGGRRGGSRGGRGSKPQRGSRSIPTEEEVLARNAGPSESSEQSDEQTEEELQQPRRGPAFVANSDGSRRGRRTGWGRLLDAGNRGVVARA</sequence>
<keyword evidence="2" id="KW-1185">Reference proteome</keyword>
<feature type="region of interest" description="Disordered" evidence="1">
    <location>
        <begin position="1"/>
        <end position="99"/>
    </location>
</feature>
<name>A0A6P6RRJ2_9EIME</name>
<dbReference type="RefSeq" id="XP_026190416.1">
    <property type="nucleotide sequence ID" value="XM_026334631.1"/>
</dbReference>
<dbReference type="AlphaFoldDB" id="A0A6P6RRJ2"/>
<reference evidence="3" key="1">
    <citation type="submission" date="2025-08" db="UniProtKB">
        <authorList>
            <consortium name="RefSeq"/>
        </authorList>
    </citation>
    <scope>IDENTIFICATION</scope>
</reference>
<feature type="compositionally biased region" description="Gly residues" evidence="1">
    <location>
        <begin position="1"/>
        <end position="22"/>
    </location>
</feature>
<dbReference type="Proteomes" id="UP000515125">
    <property type="component" value="Unplaced"/>
</dbReference>
<evidence type="ECO:0000256" key="1">
    <source>
        <dbReference type="SAM" id="MobiDB-lite"/>
    </source>
</evidence>